<dbReference type="Proteomes" id="UP001239019">
    <property type="component" value="Unassembled WGS sequence"/>
</dbReference>
<dbReference type="SUPFAM" id="SSF56925">
    <property type="entry name" value="OMPA-like"/>
    <property type="match status" value="1"/>
</dbReference>
<evidence type="ECO:0000256" key="1">
    <source>
        <dbReference type="SAM" id="SignalP"/>
    </source>
</evidence>
<gene>
    <name evidence="2" type="ORF">RBH19_00335</name>
</gene>
<evidence type="ECO:0000313" key="2">
    <source>
        <dbReference type="EMBL" id="MDQ2068318.1"/>
    </source>
</evidence>
<keyword evidence="1" id="KW-0732">Signal</keyword>
<feature type="chain" id="PRO_5045134630" evidence="1">
    <location>
        <begin position="26"/>
        <end position="191"/>
    </location>
</feature>
<evidence type="ECO:0000313" key="3">
    <source>
        <dbReference type="Proteomes" id="UP001239019"/>
    </source>
</evidence>
<dbReference type="EMBL" id="JAVDDT010000001">
    <property type="protein sequence ID" value="MDQ2068318.1"/>
    <property type="molecule type" value="Genomic_DNA"/>
</dbReference>
<name>A0ABU0W328_9GAMM</name>
<feature type="signal peptide" evidence="1">
    <location>
        <begin position="1"/>
        <end position="25"/>
    </location>
</feature>
<sequence>MNRGRLPACAGLVIVLMWLSPPVTAGHWSASIQTSSQSIDRVITRGDIWWSEVDDRRAGLGVGLAYHVTPDWRLGARYQRSRGFAVTNSCPDNGACPLILISESGRLQMFTVDMARQWEIGSNWSLGAGLGWMQWEFDTSGILPGDSGGDPYLSAAISRTLGNAWRAELGMEWSDIRYRATRLSFTRTLGR</sequence>
<comment type="caution">
    <text evidence="2">The sequence shown here is derived from an EMBL/GenBank/DDBJ whole genome shotgun (WGS) entry which is preliminary data.</text>
</comment>
<dbReference type="RefSeq" id="WP_306726808.1">
    <property type="nucleotide sequence ID" value="NZ_JAVDDT010000001.1"/>
</dbReference>
<organism evidence="2 3">
    <name type="scientific">Natronospira bacteriovora</name>
    <dbReference type="NCBI Taxonomy" id="3069753"/>
    <lineage>
        <taxon>Bacteria</taxon>
        <taxon>Pseudomonadati</taxon>
        <taxon>Pseudomonadota</taxon>
        <taxon>Gammaproteobacteria</taxon>
        <taxon>Natronospirales</taxon>
        <taxon>Natronospiraceae</taxon>
        <taxon>Natronospira</taxon>
    </lineage>
</organism>
<keyword evidence="3" id="KW-1185">Reference proteome</keyword>
<accession>A0ABU0W328</accession>
<dbReference type="Gene3D" id="2.40.160.60">
    <property type="entry name" value="Outer membrane protein transport protein (OMPP1/FadL/TodX)"/>
    <property type="match status" value="1"/>
</dbReference>
<reference evidence="2 3" key="1">
    <citation type="submission" date="2023-08" db="EMBL/GenBank/DDBJ databases">
        <title>Whole-genome sequencing of halo(alkali)philic microorganisms from hypersaline lakes.</title>
        <authorList>
            <person name="Sorokin D.Y."/>
            <person name="Abbas B."/>
            <person name="Merkel A.Y."/>
        </authorList>
    </citation>
    <scope>NUCLEOTIDE SEQUENCE [LARGE SCALE GENOMIC DNA]</scope>
    <source>
        <strain evidence="2 3">AB-CW4</strain>
    </source>
</reference>
<dbReference type="InterPro" id="IPR011250">
    <property type="entry name" value="OMP/PagP_B-barrel"/>
</dbReference>
<protein>
    <submittedName>
        <fullName evidence="2">Uncharacterized protein</fullName>
    </submittedName>
</protein>
<proteinExistence type="predicted"/>